<dbReference type="InterPro" id="IPR013815">
    <property type="entry name" value="ATP_grasp_subdomain_1"/>
</dbReference>
<dbReference type="GO" id="GO:0016301">
    <property type="term" value="F:kinase activity"/>
    <property type="evidence" value="ECO:0007669"/>
    <property type="project" value="UniProtKB-UniRule"/>
</dbReference>
<dbReference type="Pfam" id="PF00391">
    <property type="entry name" value="PEP-utilizers"/>
    <property type="match status" value="1"/>
</dbReference>
<proteinExistence type="inferred from homology"/>
<dbReference type="InterPro" id="IPR018274">
    <property type="entry name" value="PEP_util_AS"/>
</dbReference>
<dbReference type="NCBIfam" id="NF004531">
    <property type="entry name" value="PRK05878.1"/>
    <property type="match status" value="1"/>
</dbReference>
<keyword evidence="9" id="KW-0067">ATP-binding</keyword>
<feature type="binding site" evidence="13">
    <location>
        <position position="841"/>
    </location>
    <ligand>
        <name>substrate</name>
    </ligand>
</feature>
<feature type="compositionally biased region" description="Basic and acidic residues" evidence="15">
    <location>
        <begin position="27"/>
        <end position="36"/>
    </location>
</feature>
<gene>
    <name evidence="19" type="ORF">HOP12_15210</name>
</gene>
<evidence type="ECO:0000256" key="10">
    <source>
        <dbReference type="ARBA" id="ARBA00022842"/>
    </source>
</evidence>
<evidence type="ECO:0000313" key="19">
    <source>
        <dbReference type="EMBL" id="NOT35493.1"/>
    </source>
</evidence>
<dbReference type="Gene3D" id="3.30.1490.20">
    <property type="entry name" value="ATP-grasp fold, A domain"/>
    <property type="match status" value="1"/>
</dbReference>
<dbReference type="Gene3D" id="1.20.80.30">
    <property type="match status" value="1"/>
</dbReference>
<feature type="active site" description="Proton donor" evidence="12">
    <location>
        <position position="905"/>
    </location>
</feature>
<dbReference type="GO" id="GO:0050242">
    <property type="term" value="F:pyruvate, phosphate dikinase activity"/>
    <property type="evidence" value="ECO:0007669"/>
    <property type="project" value="UniProtKB-UniRule"/>
</dbReference>
<reference evidence="19 20" key="1">
    <citation type="submission" date="2020-04" db="EMBL/GenBank/DDBJ databases">
        <title>Metagenomic profiling of ammonia- and methane-oxidizing microorganisms in a Dutch drinking water treatment plant.</title>
        <authorList>
            <person name="Poghosyan L."/>
            <person name="Leucker S."/>
        </authorList>
    </citation>
    <scope>NUCLEOTIDE SEQUENCE [LARGE SCALE GENOMIC DNA]</scope>
    <source>
        <strain evidence="19">S-RSF-IL-03</strain>
    </source>
</reference>
<dbReference type="InterPro" id="IPR010121">
    <property type="entry name" value="Pyruvate_phosphate_dikinase"/>
</dbReference>
<comment type="similarity">
    <text evidence="2 11">Belongs to the PEP-utilizing enzyme family.</text>
</comment>
<dbReference type="Gene3D" id="3.30.470.20">
    <property type="entry name" value="ATP-grasp fold, B domain"/>
    <property type="match status" value="1"/>
</dbReference>
<dbReference type="PROSITE" id="PS00742">
    <property type="entry name" value="PEP_ENZYMES_2"/>
    <property type="match status" value="1"/>
</dbReference>
<dbReference type="EC" id="2.7.9.1" evidence="3 11"/>
<dbReference type="NCBIfam" id="TIGR01828">
    <property type="entry name" value="pyru_phos_dikin"/>
    <property type="match status" value="1"/>
</dbReference>
<dbReference type="EMBL" id="JABFRW010000199">
    <property type="protein sequence ID" value="NOT35493.1"/>
    <property type="molecule type" value="Genomic_DNA"/>
</dbReference>
<dbReference type="Gene3D" id="3.20.20.60">
    <property type="entry name" value="Phosphoenolpyruvate-binding domains"/>
    <property type="match status" value="1"/>
</dbReference>
<organism evidence="19 20">
    <name type="scientific">Eiseniibacteriota bacterium</name>
    <dbReference type="NCBI Taxonomy" id="2212470"/>
    <lineage>
        <taxon>Bacteria</taxon>
        <taxon>Candidatus Eiseniibacteriota</taxon>
    </lineage>
</organism>
<comment type="caution">
    <text evidence="19">The sequence shown here is derived from an EMBL/GenBank/DDBJ whole genome shotgun (WGS) entry which is preliminary data.</text>
</comment>
<dbReference type="GO" id="GO:0005524">
    <property type="term" value="F:ATP binding"/>
    <property type="evidence" value="ECO:0007669"/>
    <property type="project" value="UniProtKB-UniRule"/>
</dbReference>
<evidence type="ECO:0000259" key="16">
    <source>
        <dbReference type="Pfam" id="PF00391"/>
    </source>
</evidence>
<feature type="domain" description="Pyruvate phosphate dikinase AMP/ATP-binding" evidence="17">
    <location>
        <begin position="89"/>
        <end position="308"/>
    </location>
</feature>
<dbReference type="PIRSF" id="PIRSF000853">
    <property type="entry name" value="PPDK"/>
    <property type="match status" value="1"/>
</dbReference>
<evidence type="ECO:0000256" key="5">
    <source>
        <dbReference type="ARBA" id="ARBA00022679"/>
    </source>
</evidence>
<feature type="domain" description="Pyruvate phosphate dikinase AMP/ATP-binding" evidence="17">
    <location>
        <begin position="321"/>
        <end position="375"/>
    </location>
</feature>
<dbReference type="Gene3D" id="3.50.30.10">
    <property type="entry name" value="Phosphohistidine domain"/>
    <property type="match status" value="1"/>
</dbReference>
<feature type="binding site" evidence="13">
    <location>
        <position position="819"/>
    </location>
    <ligand>
        <name>substrate</name>
    </ligand>
</feature>
<feature type="binding site" evidence="13">
    <location>
        <position position="840"/>
    </location>
    <ligand>
        <name>substrate</name>
    </ligand>
</feature>
<dbReference type="AlphaFoldDB" id="A0A849SNW8"/>
<feature type="compositionally biased region" description="Basic and acidic residues" evidence="15">
    <location>
        <begin position="1"/>
        <end position="11"/>
    </location>
</feature>
<comment type="cofactor">
    <cofactor evidence="1 11 14">
        <name>Mg(2+)</name>
        <dbReference type="ChEBI" id="CHEBI:18420"/>
    </cofactor>
</comment>
<keyword evidence="6 14" id="KW-0479">Metal-binding</keyword>
<dbReference type="InterPro" id="IPR015813">
    <property type="entry name" value="Pyrv/PenolPyrv_kinase-like_dom"/>
</dbReference>
<dbReference type="InterPro" id="IPR002192">
    <property type="entry name" value="PPDK_AMP/ATP-bd"/>
</dbReference>
<dbReference type="SUPFAM" id="SSF51621">
    <property type="entry name" value="Phosphoenolpyruvate/pyruvate domain"/>
    <property type="match status" value="1"/>
</dbReference>
<dbReference type="PANTHER" id="PTHR22931:SF9">
    <property type="entry name" value="PYRUVATE, PHOSPHATE DIKINASE 1, CHLOROPLASTIC"/>
    <property type="match status" value="1"/>
</dbReference>
<feature type="domain" description="Pyruvate phosphate dikinase AMP/ATP-binding" evidence="17">
    <location>
        <begin position="37"/>
        <end position="74"/>
    </location>
</feature>
<dbReference type="Proteomes" id="UP000580839">
    <property type="component" value="Unassembled WGS sequence"/>
</dbReference>
<dbReference type="InterPro" id="IPR000121">
    <property type="entry name" value="PEP_util_C"/>
</dbReference>
<protein>
    <recommendedName>
        <fullName evidence="4 11">Pyruvate, phosphate dikinase</fullName>
        <ecNumber evidence="3 11">2.7.9.1</ecNumber>
    </recommendedName>
</protein>
<accession>A0A849SNW8</accession>
<feature type="binding site" evidence="13">
    <location>
        <position position="674"/>
    </location>
    <ligand>
        <name>substrate</name>
    </ligand>
</feature>
<evidence type="ECO:0000256" key="11">
    <source>
        <dbReference type="PIRNR" id="PIRNR000853"/>
    </source>
</evidence>
<keyword evidence="19" id="KW-0670">Pyruvate</keyword>
<evidence type="ECO:0000256" key="6">
    <source>
        <dbReference type="ARBA" id="ARBA00022723"/>
    </source>
</evidence>
<feature type="binding site" evidence="13">
    <location>
        <position position="843"/>
    </location>
    <ligand>
        <name>substrate</name>
    </ligand>
</feature>
<dbReference type="GO" id="GO:0046872">
    <property type="term" value="F:metal ion binding"/>
    <property type="evidence" value="ECO:0007669"/>
    <property type="project" value="UniProtKB-UniRule"/>
</dbReference>
<evidence type="ECO:0000256" key="3">
    <source>
        <dbReference type="ARBA" id="ARBA00011994"/>
    </source>
</evidence>
<evidence type="ECO:0000256" key="1">
    <source>
        <dbReference type="ARBA" id="ARBA00001946"/>
    </source>
</evidence>
<feature type="binding site" evidence="14">
    <location>
        <position position="843"/>
    </location>
    <ligand>
        <name>Mg(2+)</name>
        <dbReference type="ChEBI" id="CHEBI:18420"/>
    </ligand>
</feature>
<evidence type="ECO:0000256" key="7">
    <source>
        <dbReference type="ARBA" id="ARBA00022741"/>
    </source>
</evidence>
<evidence type="ECO:0000256" key="15">
    <source>
        <dbReference type="SAM" id="MobiDB-lite"/>
    </source>
</evidence>
<feature type="binding site" evidence="14">
    <location>
        <position position="819"/>
    </location>
    <ligand>
        <name>Mg(2+)</name>
        <dbReference type="ChEBI" id="CHEBI:18420"/>
    </ligand>
</feature>
<evidence type="ECO:0000259" key="18">
    <source>
        <dbReference type="Pfam" id="PF02896"/>
    </source>
</evidence>
<dbReference type="InterPro" id="IPR008279">
    <property type="entry name" value="PEP-util_enz_mobile_dom"/>
</dbReference>
<name>A0A849SNW8_UNCEI</name>
<evidence type="ECO:0000256" key="9">
    <source>
        <dbReference type="ARBA" id="ARBA00022840"/>
    </source>
</evidence>
<dbReference type="PROSITE" id="PS00370">
    <property type="entry name" value="PEP_ENZYMES_PHOS_SITE"/>
    <property type="match status" value="1"/>
</dbReference>
<feature type="active site" description="Tele-phosphohistidine intermediate" evidence="12">
    <location>
        <position position="471"/>
    </location>
</feature>
<comment type="catalytic activity">
    <reaction evidence="11">
        <text>pyruvate + phosphate + ATP = phosphoenolpyruvate + AMP + diphosphate + H(+)</text>
        <dbReference type="Rhea" id="RHEA:10756"/>
        <dbReference type="ChEBI" id="CHEBI:15361"/>
        <dbReference type="ChEBI" id="CHEBI:15378"/>
        <dbReference type="ChEBI" id="CHEBI:30616"/>
        <dbReference type="ChEBI" id="CHEBI:33019"/>
        <dbReference type="ChEBI" id="CHEBI:43474"/>
        <dbReference type="ChEBI" id="CHEBI:58702"/>
        <dbReference type="ChEBI" id="CHEBI:456215"/>
        <dbReference type="EC" id="2.7.9.1"/>
    </reaction>
</comment>
<keyword evidence="10 14" id="KW-0460">Magnesium</keyword>
<dbReference type="Pfam" id="PF01326">
    <property type="entry name" value="PPDK_N"/>
    <property type="match status" value="3"/>
</dbReference>
<evidence type="ECO:0000256" key="2">
    <source>
        <dbReference type="ARBA" id="ARBA00007837"/>
    </source>
</evidence>
<dbReference type="InterPro" id="IPR023151">
    <property type="entry name" value="PEP_util_CS"/>
</dbReference>
<sequence>MGKSSEHRADGAGDSDATSDVFSFGEGRADGDAKRRDVLGGKGAGLAEMTNAGIPVPPGFTISTAVCRHWYSSAQRLPEGYEAREATALALLERRMGRRLGDATDPLLVSVRSGARYSMPGMMDTILNLGLTDRSVTGLAGRADNPRFAWDCYRRFIQMFASVVLGVEKHAFEALIRAHKQRRRIALDSELGALDWSRLVTAFKALVKRRTGREFPQDPYVQLALARDAVFRSWNNDRAIYYRRQNQISDEIGTAVTVQAMVFGNLGESSGTGVGFTRNPATGERVFYGEYLTNAQGEDVVAGIRTPRPIAELQEQMPEVFTQLRDITARLETHYRDVQDFEFTIEDGRLFLLQTRIGKRTAQAAVRIAVEMVAEGTISRAEALMRVEPTSLDQLLHPRLDEKARFRVLATGLAASPGAAVGRAVFDADLAVERSRREKVILVRRETTPDDIHGMDAAAGVLTSTGGLTSHAAVVARGMGKPCVCGATSVVVDDRTRSLVAGGVTIREGEWLTIDGATGRVIAGQVRTLDAQLSREFETLMTWADAARRLKVRSNADIPRDARKARAFGAEGIGLCRTEHMFFAEDRLPHVVAMILAAPEAKQCREQLAAQRAALAGADPTSAKLLRKQLAVLERRARPALTRYRTALARLLPHQRADFRGLFTAMDGYPVTIRTLDPPLHEFLPKREELMTEVAVLRHDWERAGRRAKQAAKPAKLRRLETLLRRVEELHEFNPMLGHRGCRLGITYPEITEMQVRAIFEGACDAARKGVVVRPEIMIPLVGHANELSDQAAIVRRVAAEVMAKKQMRIEYQLGTMIEVPRAAVTADRIAVEAEFFSFGTNDLTQLTFGFSRDDAGKYLPEYGTRRILPADPFVTLDVEGVGALIQWAVERGRATRPELKVGICGEHGGDPATVEFCHRAGLDYVSCSPFRVPIARLAAAQAAVRGQATGSDGR</sequence>
<evidence type="ECO:0000256" key="8">
    <source>
        <dbReference type="ARBA" id="ARBA00022777"/>
    </source>
</evidence>
<evidence type="ECO:0000256" key="13">
    <source>
        <dbReference type="PIRSR" id="PIRSR000853-2"/>
    </source>
</evidence>
<dbReference type="Gene3D" id="1.10.189.10">
    <property type="entry name" value="Pyruvate Phosphate Dikinase, domain 2"/>
    <property type="match status" value="1"/>
</dbReference>
<dbReference type="InterPro" id="IPR040442">
    <property type="entry name" value="Pyrv_kinase-like_dom_sf"/>
</dbReference>
<dbReference type="Pfam" id="PF02896">
    <property type="entry name" value="PEP-utilizers_C"/>
    <property type="match status" value="1"/>
</dbReference>
<evidence type="ECO:0000256" key="4">
    <source>
        <dbReference type="ARBA" id="ARBA00020138"/>
    </source>
</evidence>
<feature type="binding site" evidence="13">
    <location>
        <position position="577"/>
    </location>
    <ligand>
        <name>substrate</name>
    </ligand>
</feature>
<dbReference type="SUPFAM" id="SSF52009">
    <property type="entry name" value="Phosphohistidine domain"/>
    <property type="match status" value="1"/>
</dbReference>
<evidence type="ECO:0000256" key="12">
    <source>
        <dbReference type="PIRSR" id="PIRSR000853-1"/>
    </source>
</evidence>
<feature type="binding site" evidence="13">
    <location>
        <position position="842"/>
    </location>
    <ligand>
        <name>substrate</name>
    </ligand>
</feature>
<dbReference type="InterPro" id="IPR036637">
    <property type="entry name" value="Phosphohistidine_dom_sf"/>
</dbReference>
<dbReference type="SUPFAM" id="SSF56059">
    <property type="entry name" value="Glutathione synthetase ATP-binding domain-like"/>
    <property type="match status" value="1"/>
</dbReference>
<evidence type="ECO:0000313" key="20">
    <source>
        <dbReference type="Proteomes" id="UP000580839"/>
    </source>
</evidence>
<evidence type="ECO:0000259" key="17">
    <source>
        <dbReference type="Pfam" id="PF01326"/>
    </source>
</evidence>
<keyword evidence="5 19" id="KW-0808">Transferase</keyword>
<feature type="region of interest" description="Disordered" evidence="15">
    <location>
        <begin position="1"/>
        <end position="36"/>
    </location>
</feature>
<evidence type="ECO:0000256" key="14">
    <source>
        <dbReference type="PIRSR" id="PIRSR000853-3"/>
    </source>
</evidence>
<feature type="domain" description="PEP-utilising enzyme C-terminal" evidence="18">
    <location>
        <begin position="534"/>
        <end position="944"/>
    </location>
</feature>
<keyword evidence="7" id="KW-0547">Nucleotide-binding</keyword>
<keyword evidence="8 19" id="KW-0418">Kinase</keyword>
<dbReference type="PANTHER" id="PTHR22931">
    <property type="entry name" value="PHOSPHOENOLPYRUVATE DIKINASE-RELATED"/>
    <property type="match status" value="1"/>
</dbReference>
<feature type="domain" description="PEP-utilising enzyme mobile" evidence="16">
    <location>
        <begin position="438"/>
        <end position="519"/>
    </location>
</feature>